<evidence type="ECO:0000256" key="4">
    <source>
        <dbReference type="SAM" id="MobiDB-lite"/>
    </source>
</evidence>
<feature type="region of interest" description="Disordered" evidence="4">
    <location>
        <begin position="645"/>
        <end position="667"/>
    </location>
</feature>
<feature type="region of interest" description="Disordered" evidence="4">
    <location>
        <begin position="260"/>
        <end position="282"/>
    </location>
</feature>
<feature type="compositionally biased region" description="Basic and acidic residues" evidence="4">
    <location>
        <begin position="1538"/>
        <end position="1574"/>
    </location>
</feature>
<protein>
    <recommendedName>
        <fullName evidence="5">ALMS motif domain-containing protein</fullName>
    </recommendedName>
</protein>
<feature type="compositionally biased region" description="Polar residues" evidence="4">
    <location>
        <begin position="2297"/>
        <end position="2311"/>
    </location>
</feature>
<reference evidence="6" key="1">
    <citation type="submission" date="2021-06" db="EMBL/GenBank/DDBJ databases">
        <authorList>
            <consortium name="Wellcome Sanger Institute Data Sharing"/>
        </authorList>
    </citation>
    <scope>NUCLEOTIDE SEQUENCE [LARGE SCALE GENOMIC DNA]</scope>
</reference>
<sequence length="2621" mass="290663">MDPLEENETVLVPSAIVTTPPLMRNSRPEELLSQSSSPGSGTQVSSASGFSLGEAIVQRAKQGLEPWYQLQSEEDFGLLPGSSVTLPSEHTATYGVDDLPSLEEGFITMTKEPEYMKGKDLLFTPKLDYQDSFLSPALPLLTQYSDGTLFEQTNLEFAPLRPHPDNSYMTEEFPRPLQLNPALQLATTEVFSDSISSGPLSQYPLVMSTFDPDDNNINIILPQHHFSHRSVLEEQVERELREECELPLVGQEECSNCAESQVHEEKGGQKSESNDQALREKLSKASMADNASFLDSDIPVPLLLELLEKEVGVSSSGTCSSVSTSSSHAELPSRNLEKYETVPLDNDRLASPNVISDTIANSVAQGFTFPSSELSDNIRDQPVVGNVVPSVDSSDEQKEKNELNASNASVESHVTATQESTKSNENKVDVDSHGTYSGRASTVIEFPTDLSKGSLDCSVERGFKEGELSSSAHQTNVDSSVFGLPLKPISQSTPGMFLGAPKSIVQNNLSKVTTIQSKKECSLDKLSPIQSKQEMLFLSTSTSLDITPKALLNSSTGKELPEPAPETNSSSTGKCSNEQSQFVNKRIQSLPALNYMEKVGAWNMTFPTSKTEFDNLALRGFTGVSPRQKAYSAIADSLNQLLSRKNSTKSLSQSTSANSKSPKKSLASSFCGNLSPATDFLENKESLTNSPLARFWSCTSIKEELLALDQTQDDAPCQSIEGAEKITKYLPDNIVLTRVLNSCGKENSQVKAVEKRESDKDHGNLVKSNILSSDSANCNLDKLLQSVEREHHHCEGGPADRFSDESPNETVGTFVSFQDANSKDVNNLHASYDVSAVSPPNNLQADSYAFHCVTNPSTPVKNVEFNIEERIPHYLRALGIDQSPSTILTPFAPRGPIREPEFSPTDLCTIKGSTCTQQSEGGSPLKGDFSQSSILSVNSTLSLSVPLGSDADSETPLPTEPAVTNDFRSSVERPASQCSPHVDFHPIDHSLDIPLQKSCSSGSENSKLHSEESPAHFTQQQSPSVIGVLASENVQNNINNFDSCHPSATPDNLPSISLVASEHQTEVMNSPALNLSSGSLLTKESQAEMNNSILNSSESSPGRIASETSFQNLNIDNDSFAGATTLKEIRMLLSKTEEPPFSRSSFSSPSASLRGSEDLSAYLYKGLDNFQSSLASHFDVNDNGSYWYKSSSSSSTTLSLLTLDGLKESLIFDGCFSTRSSSPSSFISQGKKSIQSKRQEKIDSLTESKQVGHEYGQGGSFIADSIKRFEPEGCSEARQINASFASTMSFAAPSLELDDVQENPEDIAQETPETIFLPCTVTEMIGMDESHEPVKVIEGSDRSSANSIASQVACLLKTESPVTSASSITHATNEEEAKAQDLTQLKLAGDYNATLELNMEDRQRIEEIKAELLQNTKLTSDIERQGQWTSDSDSDVTSATGQFCILPTGPRPQFEALSLVTPSQTSLNPSDMHLVSPSTMCSNVTTHLHEFGDRGGISGRGAPWQITAEAGRPISSITFSSRKRSPSPSVSPSRIVKKSSEPKLKEFTFEEKSSQPKNHSYTEPHITRKQTHDAATEKVIEQCHDTNNGQNQVSFTNGLMPTLNHYQKNNSSNIPTNSDSKEWMFSPRSQEYRYLNKPLQQGEFISHQDKVSRYQQDVSTGVYTQSNGYGPRLVLRSEAFQERNQQERVDIQPSSSPKHVLVQSPKVHIPESTINITKHISRSTPNLSLREDTSPQVKSQDNNFGTAPVQISTVASGTSYVSSPTRKVLSYVHLTFTPKPSSGNLVSSEDSDIKFASEQSRGSNNLDKHTFEKIPRQDCVSTVSEIQILPNSRMAAPFKGICNADAESQTTTYVPQQIPLTPTTTSKTKQDSQTLLSQSRALPITSTSSSHGARPQSIIPSKLIELHEDKETQVSMRSTQGISSQKPIPTSPWEQKGLISAGLKKSCVFENADMSRKSSVDANSRTSSQNIIRPFVRTTYKTVEVQTDEQQSAVDEPDFARIMDKDKCNAQKCEMVYSMGNLHDHLSSRRKSPISTRADNSFRSQSTTSHLTHSGYYHDGYHAKHSQSLDRSLQSSKSLDQLWEKFKQRQHQEKSADTSTGELTLLERLERLSRLLQHPTRHSELCTEEYSSIRDDGGKRPLSLQMQKEERRDLDKRKKQAWVKSFPDSKTIQTSPHAKHGMVFETDSDLGTLHETSSESMQFPQKYLTSDETVESSNSVITSETDTAVQTESNFSAPADTSSSVSTINTARLIRAFGPEKVVVNPYLSKLYHVIDKQKENLEKRTQNRTSKASRKPLTSSATFSGNKMVSNPLPTVETSYKPSHHLKNKKPTILVHKSIQAGHFEIVSNATKKNTKDVGMTFPSPDSDNGPHTRISAEARNEEATHNRLLFERNELPRGFLYEKKKKNRQRHPRGVSWFVPAEELMCVGKDRNDMQSKPSLSWFAHFTNEKSWRPPLREKHMQEEPVRNLWRETRQPTTSQRPCALVRVTLQESLELHRPDFISRSRERMKRLLLKAEERKEEALFQNEREQLFCCDAERNRLANNLRRLLDQENLSQKREITKKEMFLRSKRKYSQLPEVRKRQEEERRQAEYRCNRKKAEQYKRKITNRILGRKAPWE</sequence>
<name>A0A8C4S5X7_ERPCA</name>
<feature type="region of interest" description="Disordered" evidence="4">
    <location>
        <begin position="387"/>
        <end position="434"/>
    </location>
</feature>
<dbReference type="GO" id="GO:0046599">
    <property type="term" value="P:regulation of centriole replication"/>
    <property type="evidence" value="ECO:0007669"/>
    <property type="project" value="TreeGrafter"/>
</dbReference>
<feature type="compositionally biased region" description="Polar residues" evidence="4">
    <location>
        <begin position="2033"/>
        <end position="2052"/>
    </location>
</feature>
<evidence type="ECO:0000256" key="3">
    <source>
        <dbReference type="ARBA" id="ARBA00023212"/>
    </source>
</evidence>
<dbReference type="GO" id="GO:0008017">
    <property type="term" value="F:microtubule binding"/>
    <property type="evidence" value="ECO:0007669"/>
    <property type="project" value="TreeGrafter"/>
</dbReference>
<proteinExistence type="predicted"/>
<dbReference type="GeneTree" id="ENSGT00940000170259"/>
<feature type="region of interest" description="Disordered" evidence="4">
    <location>
        <begin position="1722"/>
        <end position="1744"/>
    </location>
</feature>
<evidence type="ECO:0000256" key="2">
    <source>
        <dbReference type="ARBA" id="ARBA00022490"/>
    </source>
</evidence>
<feature type="region of interest" description="Disordered" evidence="4">
    <location>
        <begin position="995"/>
        <end position="1021"/>
    </location>
</feature>
<dbReference type="Proteomes" id="UP000694620">
    <property type="component" value="Chromosome 5"/>
</dbReference>
<evidence type="ECO:0000256" key="1">
    <source>
        <dbReference type="ARBA" id="ARBA00004300"/>
    </source>
</evidence>
<dbReference type="PANTHER" id="PTHR21553:SF36">
    <property type="entry name" value="ALMS1 CENTROSOME AND BASAL BODY-ASSOCIATED PROTEIN-RELATED"/>
    <property type="match status" value="1"/>
</dbReference>
<accession>A0A8C4S5X7</accession>
<feature type="compositionally biased region" description="Polar residues" evidence="4">
    <location>
        <begin position="566"/>
        <end position="580"/>
    </location>
</feature>
<feature type="region of interest" description="Disordered" evidence="4">
    <location>
        <begin position="315"/>
        <end position="334"/>
    </location>
</feature>
<feature type="compositionally biased region" description="Low complexity" evidence="4">
    <location>
        <begin position="31"/>
        <end position="47"/>
    </location>
</feature>
<feature type="region of interest" description="Disordered" evidence="4">
    <location>
        <begin position="1912"/>
        <end position="1933"/>
    </location>
</feature>
<evidence type="ECO:0000313" key="7">
    <source>
        <dbReference type="Proteomes" id="UP000694620"/>
    </source>
</evidence>
<dbReference type="GO" id="GO:0005814">
    <property type="term" value="C:centriole"/>
    <property type="evidence" value="ECO:0007669"/>
    <property type="project" value="TreeGrafter"/>
</dbReference>
<feature type="region of interest" description="Disordered" evidence="4">
    <location>
        <begin position="2026"/>
        <end position="2059"/>
    </location>
</feature>
<feature type="compositionally biased region" description="Basic and acidic residues" evidence="4">
    <location>
        <begin position="422"/>
        <end position="432"/>
    </location>
</feature>
<feature type="compositionally biased region" description="Basic and acidic residues" evidence="4">
    <location>
        <begin position="1237"/>
        <end position="1248"/>
    </location>
</feature>
<dbReference type="GO" id="GO:0005813">
    <property type="term" value="C:centrosome"/>
    <property type="evidence" value="ECO:0007669"/>
    <property type="project" value="UniProtKB-SubCell"/>
</dbReference>
<evidence type="ECO:0000259" key="5">
    <source>
        <dbReference type="Pfam" id="PF15309"/>
    </source>
</evidence>
<feature type="compositionally biased region" description="Polar residues" evidence="4">
    <location>
        <begin position="1734"/>
        <end position="1744"/>
    </location>
</feature>
<feature type="region of interest" description="Disordered" evidence="4">
    <location>
        <begin position="553"/>
        <end position="580"/>
    </location>
</feature>
<dbReference type="Ensembl" id="ENSECRT00000011767.1">
    <property type="protein sequence ID" value="ENSECRP00000011578.1"/>
    <property type="gene ID" value="ENSECRG00000007706.1"/>
</dbReference>
<dbReference type="InterPro" id="IPR029299">
    <property type="entry name" value="ALMS_motif"/>
</dbReference>
<feature type="region of interest" description="Disordered" evidence="4">
    <location>
        <begin position="947"/>
        <end position="983"/>
    </location>
</feature>
<feature type="compositionally biased region" description="Polar residues" evidence="4">
    <location>
        <begin position="403"/>
        <end position="421"/>
    </location>
</feature>
<feature type="region of interest" description="Disordered" evidence="4">
    <location>
        <begin position="1"/>
        <end position="47"/>
    </location>
</feature>
<feature type="region of interest" description="Disordered" evidence="4">
    <location>
        <begin position="2282"/>
        <end position="2311"/>
    </location>
</feature>
<evidence type="ECO:0000313" key="6">
    <source>
        <dbReference type="Ensembl" id="ENSECRP00000011578.1"/>
    </source>
</evidence>
<dbReference type="Pfam" id="PF15309">
    <property type="entry name" value="ALMS_motif"/>
    <property type="match status" value="1"/>
</dbReference>
<feature type="compositionally biased region" description="Low complexity" evidence="4">
    <location>
        <begin position="315"/>
        <end position="327"/>
    </location>
</feature>
<feature type="domain" description="ALMS motif" evidence="5">
    <location>
        <begin position="2488"/>
        <end position="2617"/>
    </location>
</feature>
<dbReference type="PANTHER" id="PTHR21553">
    <property type="entry name" value="ALMS1-RELATED"/>
    <property type="match status" value="1"/>
</dbReference>
<organism evidence="6 7">
    <name type="scientific">Erpetoichthys calabaricus</name>
    <name type="common">Rope fish</name>
    <name type="synonym">Calamoichthys calabaricus</name>
    <dbReference type="NCBI Taxonomy" id="27687"/>
    <lineage>
        <taxon>Eukaryota</taxon>
        <taxon>Metazoa</taxon>
        <taxon>Chordata</taxon>
        <taxon>Craniata</taxon>
        <taxon>Vertebrata</taxon>
        <taxon>Euteleostomi</taxon>
        <taxon>Actinopterygii</taxon>
        <taxon>Polypteriformes</taxon>
        <taxon>Polypteridae</taxon>
        <taxon>Erpetoichthys</taxon>
    </lineage>
</organism>
<comment type="subcellular location">
    <subcellularLocation>
        <location evidence="1">Cytoplasm</location>
        <location evidence="1">Cytoskeleton</location>
        <location evidence="1">Microtubule organizing center</location>
        <location evidence="1">Centrosome</location>
    </subcellularLocation>
</comment>
<reference evidence="6" key="3">
    <citation type="submission" date="2025-09" db="UniProtKB">
        <authorList>
            <consortium name="Ensembl"/>
        </authorList>
    </citation>
    <scope>IDENTIFICATION</scope>
</reference>
<keyword evidence="3" id="KW-0206">Cytoskeleton</keyword>
<feature type="compositionally biased region" description="Basic and acidic residues" evidence="4">
    <location>
        <begin position="261"/>
        <end position="282"/>
    </location>
</feature>
<dbReference type="GO" id="GO:0005829">
    <property type="term" value="C:cytosol"/>
    <property type="evidence" value="ECO:0007669"/>
    <property type="project" value="TreeGrafter"/>
</dbReference>
<feature type="region of interest" description="Disordered" evidence="4">
    <location>
        <begin position="1516"/>
        <end position="1574"/>
    </location>
</feature>
<keyword evidence="2" id="KW-0963">Cytoplasm</keyword>
<feature type="region of interest" description="Disordered" evidence="4">
    <location>
        <begin position="1226"/>
        <end position="1248"/>
    </location>
</feature>
<keyword evidence="7" id="KW-1185">Reference proteome</keyword>
<feature type="compositionally biased region" description="Polar residues" evidence="4">
    <location>
        <begin position="1913"/>
        <end position="1928"/>
    </location>
</feature>
<reference evidence="6" key="2">
    <citation type="submission" date="2025-08" db="UniProtKB">
        <authorList>
            <consortium name="Ensembl"/>
        </authorList>
    </citation>
    <scope>IDENTIFICATION</scope>
</reference>